<feature type="domain" description="Amidohydrolase 3" evidence="1">
    <location>
        <begin position="362"/>
        <end position="438"/>
    </location>
</feature>
<feature type="domain" description="Amidohydrolase 3" evidence="1">
    <location>
        <begin position="52"/>
        <end position="255"/>
    </location>
</feature>
<evidence type="ECO:0000313" key="2">
    <source>
        <dbReference type="EMBL" id="PZQ64561.1"/>
    </source>
</evidence>
<dbReference type="InterPro" id="IPR032466">
    <property type="entry name" value="Metal_Hydrolase"/>
</dbReference>
<accession>A0A2W5PFB1</accession>
<organism evidence="2 3">
    <name type="scientific">Variovorax paradoxus</name>
    <dbReference type="NCBI Taxonomy" id="34073"/>
    <lineage>
        <taxon>Bacteria</taxon>
        <taxon>Pseudomonadati</taxon>
        <taxon>Pseudomonadota</taxon>
        <taxon>Betaproteobacteria</taxon>
        <taxon>Burkholderiales</taxon>
        <taxon>Comamonadaceae</taxon>
        <taxon>Variovorax</taxon>
    </lineage>
</organism>
<dbReference type="Gene3D" id="3.30.1490.130">
    <property type="entry name" value="D-aminoacylase. Domain 3"/>
    <property type="match status" value="1"/>
</dbReference>
<gene>
    <name evidence="2" type="ORF">DI563_26545</name>
</gene>
<dbReference type="EMBL" id="QFPP01000539">
    <property type="protein sequence ID" value="PZQ64561.1"/>
    <property type="molecule type" value="Genomic_DNA"/>
</dbReference>
<dbReference type="GO" id="GO:0016811">
    <property type="term" value="F:hydrolase activity, acting on carbon-nitrogen (but not peptide) bonds, in linear amides"/>
    <property type="evidence" value="ECO:0007669"/>
    <property type="project" value="InterPro"/>
</dbReference>
<comment type="caution">
    <text evidence="2">The sequence shown here is derived from an EMBL/GenBank/DDBJ whole genome shotgun (WGS) entry which is preliminary data.</text>
</comment>
<dbReference type="InterPro" id="IPR011059">
    <property type="entry name" value="Metal-dep_hydrolase_composite"/>
</dbReference>
<sequence>MTEASVSLRHDLLIRGGTVIDGTRAPRFLADVAVQDGRISAIGDLTGHSAGQEIDARGRIVAPGFIDSHTHDDQALLSQPLMPFKVSQGVTTVIAGNCGISAAPLRPDMDLPMPLNLIDVPANERFTRFADYLDALRQQPATLNVAAMVGHSTLRAVTMSELDRVATPQEIAAMQALVEEAMEAGAIGLSTGTFYPPAVKATTEEIIEVCRPLTARQALYVTHMRDESDQVMQALEETFRIGRELDVPVVVSHHKVQNRPNFGKSQVTLPFIRETMQRQRVCLDCYPYTAGSTMIRADRSMLEGRVLIAESQPHPECAGRELDDIARDWGVDRAEAARRLQPGSAIYFLMDEGDVQRILAFEDTMIGSDGIPVGSKPHPRLWGTFPRVLGHYSRDVGLFPLETAVWKMSGLTARNFGLEDRGTLAPGKHADIVVFDAATIR</sequence>
<dbReference type="Gene3D" id="3.20.20.140">
    <property type="entry name" value="Metal-dependent hydrolases"/>
    <property type="match status" value="1"/>
</dbReference>
<dbReference type="PANTHER" id="PTHR11647">
    <property type="entry name" value="HYDRANTOINASE/DIHYDROPYRIMIDINASE FAMILY MEMBER"/>
    <property type="match status" value="1"/>
</dbReference>
<dbReference type="InterPro" id="IPR023100">
    <property type="entry name" value="D-aminoacylase_insert_dom_sf"/>
</dbReference>
<feature type="non-terminal residue" evidence="2">
    <location>
        <position position="441"/>
    </location>
</feature>
<reference evidence="2 3" key="1">
    <citation type="submission" date="2017-08" db="EMBL/GenBank/DDBJ databases">
        <title>Infants hospitalized years apart are colonized by the same room-sourced microbial strains.</title>
        <authorList>
            <person name="Brooks B."/>
            <person name="Olm M.R."/>
            <person name="Firek B.A."/>
            <person name="Baker R."/>
            <person name="Thomas B.C."/>
            <person name="Morowitz M.J."/>
            <person name="Banfield J.F."/>
        </authorList>
    </citation>
    <scope>NUCLEOTIDE SEQUENCE [LARGE SCALE GENOMIC DNA]</scope>
    <source>
        <strain evidence="2">S2_005_003_R2_41</strain>
    </source>
</reference>
<dbReference type="SUPFAM" id="SSF51556">
    <property type="entry name" value="Metallo-dependent hydrolases"/>
    <property type="match status" value="1"/>
</dbReference>
<dbReference type="Proteomes" id="UP000249135">
    <property type="component" value="Unassembled WGS sequence"/>
</dbReference>
<dbReference type="InterPro" id="IPR013108">
    <property type="entry name" value="Amidohydro_3"/>
</dbReference>
<dbReference type="Pfam" id="PF07969">
    <property type="entry name" value="Amidohydro_3"/>
    <property type="match status" value="2"/>
</dbReference>
<dbReference type="SUPFAM" id="SSF51338">
    <property type="entry name" value="Composite domain of metallo-dependent hydrolases"/>
    <property type="match status" value="1"/>
</dbReference>
<dbReference type="Gene3D" id="2.30.40.10">
    <property type="entry name" value="Urease, subunit C, domain 1"/>
    <property type="match status" value="1"/>
</dbReference>
<proteinExistence type="predicted"/>
<dbReference type="InterPro" id="IPR050378">
    <property type="entry name" value="Metallo-dep_Hydrolases_sf"/>
</dbReference>
<dbReference type="PANTHER" id="PTHR11647:SF1">
    <property type="entry name" value="COLLAPSIN RESPONSE MEDIATOR PROTEIN"/>
    <property type="match status" value="1"/>
</dbReference>
<evidence type="ECO:0000313" key="3">
    <source>
        <dbReference type="Proteomes" id="UP000249135"/>
    </source>
</evidence>
<dbReference type="AlphaFoldDB" id="A0A2W5PFB1"/>
<name>A0A2W5PFB1_VARPD</name>
<protein>
    <submittedName>
        <fullName evidence="2">D-aminoacylase</fullName>
    </submittedName>
</protein>
<evidence type="ECO:0000259" key="1">
    <source>
        <dbReference type="Pfam" id="PF07969"/>
    </source>
</evidence>
<dbReference type="CDD" id="cd01297">
    <property type="entry name" value="D-aminoacylase"/>
    <property type="match status" value="1"/>
</dbReference>